<dbReference type="EMBL" id="JAHVHP010000002">
    <property type="protein sequence ID" value="MBY5952563.1"/>
    <property type="molecule type" value="Genomic_DNA"/>
</dbReference>
<reference evidence="14 15" key="1">
    <citation type="submission" date="2021-06" db="EMBL/GenBank/DDBJ databases">
        <title>44 bacteria genomes isolated from Dapeng, Shenzhen.</title>
        <authorList>
            <person name="Zheng W."/>
            <person name="Yu S."/>
            <person name="Huang Y."/>
        </authorList>
    </citation>
    <scope>NUCLEOTIDE SEQUENCE [LARGE SCALE GENOMIC DNA]</scope>
    <source>
        <strain evidence="14 15">DP5N14-6</strain>
    </source>
</reference>
<dbReference type="PANTHER" id="PTHR43071">
    <property type="entry name" value="2-AMINO-4-HYDROXY-6-HYDROXYMETHYLDIHYDROPTERIDINE PYROPHOSPHOKINASE"/>
    <property type="match status" value="1"/>
</dbReference>
<keyword evidence="8" id="KW-0067">ATP-binding</keyword>
<dbReference type="NCBIfam" id="TIGR01498">
    <property type="entry name" value="folK"/>
    <property type="match status" value="1"/>
</dbReference>
<evidence type="ECO:0000259" key="13">
    <source>
        <dbReference type="Pfam" id="PF01288"/>
    </source>
</evidence>
<evidence type="ECO:0000313" key="15">
    <source>
        <dbReference type="Proteomes" id="UP000766609"/>
    </source>
</evidence>
<evidence type="ECO:0000256" key="11">
    <source>
        <dbReference type="ARBA" id="ARBA00029766"/>
    </source>
</evidence>
<dbReference type="EC" id="2.7.6.3" evidence="3"/>
<gene>
    <name evidence="14" type="primary">folK</name>
    <name evidence="14" type="ORF">KUV23_16365</name>
</gene>
<comment type="function">
    <text evidence="10">Catalyzes the transfer of pyrophosphate from adenosine triphosphate (ATP) to 6-hydroxymethyl-7,8-dihydropterin, an enzymatic step in folate biosynthesis pathway.</text>
</comment>
<keyword evidence="9" id="KW-0289">Folate biosynthesis</keyword>
<name>A0ABS7N8A8_9BACT</name>
<keyword evidence="5 14" id="KW-0808">Transferase</keyword>
<evidence type="ECO:0000256" key="7">
    <source>
        <dbReference type="ARBA" id="ARBA00022777"/>
    </source>
</evidence>
<comment type="caution">
    <text evidence="14">The sequence shown here is derived from an EMBL/GenBank/DDBJ whole genome shotgun (WGS) entry which is preliminary data.</text>
</comment>
<dbReference type="Proteomes" id="UP000766609">
    <property type="component" value="Unassembled WGS sequence"/>
</dbReference>
<dbReference type="RefSeq" id="WP_222584807.1">
    <property type="nucleotide sequence ID" value="NZ_JAHVHP010000002.1"/>
</dbReference>
<proteinExistence type="inferred from homology"/>
<keyword evidence="6" id="KW-0547">Nucleotide-binding</keyword>
<dbReference type="PANTHER" id="PTHR43071:SF1">
    <property type="entry name" value="2-AMINO-4-HYDROXY-6-HYDROXYMETHYLDIHYDROPTERIDINE PYROPHOSPHOKINASE"/>
    <property type="match status" value="1"/>
</dbReference>
<evidence type="ECO:0000256" key="10">
    <source>
        <dbReference type="ARBA" id="ARBA00029409"/>
    </source>
</evidence>
<organism evidence="14 15">
    <name type="scientific">Algoriphagus marincola</name>
    <dbReference type="NCBI Taxonomy" id="264027"/>
    <lineage>
        <taxon>Bacteria</taxon>
        <taxon>Pseudomonadati</taxon>
        <taxon>Bacteroidota</taxon>
        <taxon>Cytophagia</taxon>
        <taxon>Cytophagales</taxon>
        <taxon>Cyclobacteriaceae</taxon>
        <taxon>Algoriphagus</taxon>
    </lineage>
</organism>
<comment type="similarity">
    <text evidence="2">Belongs to the HPPK family.</text>
</comment>
<accession>A0ABS7N8A8</accession>
<dbReference type="SUPFAM" id="SSF55083">
    <property type="entry name" value="6-hydroxymethyl-7,8-dihydropterin pyrophosphokinase, HPPK"/>
    <property type="match status" value="1"/>
</dbReference>
<dbReference type="Gene3D" id="3.30.70.560">
    <property type="entry name" value="7,8-Dihydro-6-hydroxymethylpterin-pyrophosphokinase HPPK"/>
    <property type="match status" value="1"/>
</dbReference>
<evidence type="ECO:0000256" key="8">
    <source>
        <dbReference type="ARBA" id="ARBA00022840"/>
    </source>
</evidence>
<evidence type="ECO:0000256" key="4">
    <source>
        <dbReference type="ARBA" id="ARBA00016218"/>
    </source>
</evidence>
<dbReference type="Pfam" id="PF01288">
    <property type="entry name" value="HPPK"/>
    <property type="match status" value="1"/>
</dbReference>
<keyword evidence="15" id="KW-1185">Reference proteome</keyword>
<dbReference type="CDD" id="cd00483">
    <property type="entry name" value="HPPK"/>
    <property type="match status" value="1"/>
</dbReference>
<dbReference type="InterPro" id="IPR035907">
    <property type="entry name" value="Hppk_sf"/>
</dbReference>
<evidence type="ECO:0000256" key="9">
    <source>
        <dbReference type="ARBA" id="ARBA00022909"/>
    </source>
</evidence>
<dbReference type="InterPro" id="IPR000550">
    <property type="entry name" value="Hppk"/>
</dbReference>
<evidence type="ECO:0000256" key="6">
    <source>
        <dbReference type="ARBA" id="ARBA00022741"/>
    </source>
</evidence>
<evidence type="ECO:0000313" key="14">
    <source>
        <dbReference type="EMBL" id="MBY5952563.1"/>
    </source>
</evidence>
<protein>
    <recommendedName>
        <fullName evidence="4">2-amino-4-hydroxy-6-hydroxymethyldihydropteridine pyrophosphokinase</fullName>
        <ecNumber evidence="3">2.7.6.3</ecNumber>
    </recommendedName>
    <alternativeName>
        <fullName evidence="11">6-hydroxymethyl-7,8-dihydropterin pyrophosphokinase</fullName>
    </alternativeName>
    <alternativeName>
        <fullName evidence="12">7,8-dihydro-6-hydroxymethylpterin-pyrophosphokinase</fullName>
    </alternativeName>
</protein>
<keyword evidence="7" id="KW-0418">Kinase</keyword>
<evidence type="ECO:0000256" key="1">
    <source>
        <dbReference type="ARBA" id="ARBA00005051"/>
    </source>
</evidence>
<comment type="pathway">
    <text evidence="1">Cofactor biosynthesis; tetrahydrofolate biosynthesis; 2-amino-4-hydroxy-6-hydroxymethyl-7,8-dihydropteridine diphosphate from 7,8-dihydroneopterin triphosphate: step 4/4.</text>
</comment>
<evidence type="ECO:0000256" key="2">
    <source>
        <dbReference type="ARBA" id="ARBA00005810"/>
    </source>
</evidence>
<dbReference type="GO" id="GO:0003848">
    <property type="term" value="F:2-amino-4-hydroxy-6-hydroxymethyldihydropteridine diphosphokinase activity"/>
    <property type="evidence" value="ECO:0007669"/>
    <property type="project" value="UniProtKB-EC"/>
</dbReference>
<sequence length="165" mass="18970">MVQEVVLILGGNLGDREQLIREAKQMLVSKALIKGESSIFSTEAWGGKAEGDFLNQVLLVSTEEVPLKFLSFLQTIERDLGREREVTWGDRTMDIDILYWEDQEIQVPNLIIPHPHLHKRRFVLAPLAELLPDWVHPKLNKNSLELLEACEDESKVKKWKNKAAF</sequence>
<evidence type="ECO:0000256" key="12">
    <source>
        <dbReference type="ARBA" id="ARBA00033413"/>
    </source>
</evidence>
<evidence type="ECO:0000256" key="3">
    <source>
        <dbReference type="ARBA" id="ARBA00013253"/>
    </source>
</evidence>
<evidence type="ECO:0000256" key="5">
    <source>
        <dbReference type="ARBA" id="ARBA00022679"/>
    </source>
</evidence>
<feature type="domain" description="7,8-dihydro-6-hydroxymethylpterin-pyrophosphokinase" evidence="13">
    <location>
        <begin position="7"/>
        <end position="132"/>
    </location>
</feature>